<dbReference type="GO" id="GO:1900376">
    <property type="term" value="P:regulation of secondary metabolite biosynthetic process"/>
    <property type="evidence" value="ECO:0007669"/>
    <property type="project" value="TreeGrafter"/>
</dbReference>
<dbReference type="InterPro" id="IPR036388">
    <property type="entry name" value="WH-like_DNA-bd_sf"/>
</dbReference>
<feature type="binding site" evidence="7">
    <location>
        <position position="97"/>
    </location>
    <ligand>
        <name>Zn(2+)</name>
        <dbReference type="ChEBI" id="CHEBI:29105"/>
    </ligand>
</feature>
<dbReference type="Gene3D" id="1.10.10.10">
    <property type="entry name" value="Winged helix-like DNA-binding domain superfamily/Winged helix DNA-binding domain"/>
    <property type="match status" value="1"/>
</dbReference>
<feature type="binding site" evidence="7">
    <location>
        <position position="131"/>
    </location>
    <ligand>
        <name>Zn(2+)</name>
        <dbReference type="ChEBI" id="CHEBI:29105"/>
    </ligand>
</feature>
<dbReference type="PANTHER" id="PTHR33202">
    <property type="entry name" value="ZINC UPTAKE REGULATION PROTEIN"/>
    <property type="match status" value="1"/>
</dbReference>
<sequence length="137" mass="16257">MITDLDRIKEMLQKAKIKPTYLRMRLLKYLLEKKNHPTGKMIYQVLKKELPTISLTSIYNNLELFAEKGLVKIILLDPKEIRFDGEKGHHHFFCEKCRKIIDLPIDCSLIKKKKIYGHLIKDWDGYFFGICKDCQND</sequence>
<keyword evidence="2" id="KW-0678">Repressor</keyword>
<dbReference type="EMBL" id="DTBX01000034">
    <property type="protein sequence ID" value="HGQ55017.1"/>
    <property type="molecule type" value="Genomic_DNA"/>
</dbReference>
<keyword evidence="6" id="KW-0804">Transcription</keyword>
<protein>
    <submittedName>
        <fullName evidence="8">Transcriptional repressor</fullName>
    </submittedName>
</protein>
<comment type="cofactor">
    <cofactor evidence="7">
        <name>Zn(2+)</name>
        <dbReference type="ChEBI" id="CHEBI:29105"/>
    </cofactor>
    <text evidence="7">Binds 1 zinc ion per subunit.</text>
</comment>
<evidence type="ECO:0000256" key="3">
    <source>
        <dbReference type="ARBA" id="ARBA00022833"/>
    </source>
</evidence>
<dbReference type="InterPro" id="IPR002481">
    <property type="entry name" value="FUR"/>
</dbReference>
<dbReference type="PANTHER" id="PTHR33202:SF8">
    <property type="entry name" value="PEROXIDE-RESPONSIVE REPRESSOR PERR"/>
    <property type="match status" value="1"/>
</dbReference>
<dbReference type="AlphaFoldDB" id="A0A7V4CHD0"/>
<evidence type="ECO:0000256" key="5">
    <source>
        <dbReference type="ARBA" id="ARBA00023125"/>
    </source>
</evidence>
<evidence type="ECO:0000256" key="6">
    <source>
        <dbReference type="ARBA" id="ARBA00023163"/>
    </source>
</evidence>
<keyword evidence="4" id="KW-0805">Transcription regulation</keyword>
<evidence type="ECO:0000256" key="4">
    <source>
        <dbReference type="ARBA" id="ARBA00023015"/>
    </source>
</evidence>
<keyword evidence="3 7" id="KW-0862">Zinc</keyword>
<comment type="similarity">
    <text evidence="1">Belongs to the Fur family.</text>
</comment>
<evidence type="ECO:0000256" key="1">
    <source>
        <dbReference type="ARBA" id="ARBA00007957"/>
    </source>
</evidence>
<evidence type="ECO:0000313" key="8">
    <source>
        <dbReference type="EMBL" id="HGQ55017.1"/>
    </source>
</evidence>
<dbReference type="CDD" id="cd07153">
    <property type="entry name" value="Fur_like"/>
    <property type="match status" value="1"/>
</dbReference>
<reference evidence="8" key="1">
    <citation type="journal article" date="2020" name="mSystems">
        <title>Genome- and Community-Level Interaction Insights into Carbon Utilization and Element Cycling Functions of Hydrothermarchaeota in Hydrothermal Sediment.</title>
        <authorList>
            <person name="Zhou Z."/>
            <person name="Liu Y."/>
            <person name="Xu W."/>
            <person name="Pan J."/>
            <person name="Luo Z.H."/>
            <person name="Li M."/>
        </authorList>
    </citation>
    <scope>NUCLEOTIDE SEQUENCE [LARGE SCALE GENOMIC DNA]</scope>
    <source>
        <strain evidence="8">SpSt-655</strain>
    </source>
</reference>
<comment type="caution">
    <text evidence="8">The sequence shown here is derived from an EMBL/GenBank/DDBJ whole genome shotgun (WGS) entry which is preliminary data.</text>
</comment>
<evidence type="ECO:0000256" key="7">
    <source>
        <dbReference type="PIRSR" id="PIRSR602481-1"/>
    </source>
</evidence>
<organism evidence="8">
    <name type="scientific">candidate division WOR-3 bacterium</name>
    <dbReference type="NCBI Taxonomy" id="2052148"/>
    <lineage>
        <taxon>Bacteria</taxon>
        <taxon>Bacteria division WOR-3</taxon>
    </lineage>
</organism>
<feature type="binding site" evidence="7">
    <location>
        <position position="134"/>
    </location>
    <ligand>
        <name>Zn(2+)</name>
        <dbReference type="ChEBI" id="CHEBI:29105"/>
    </ligand>
</feature>
<dbReference type="InterPro" id="IPR043135">
    <property type="entry name" value="Fur_C"/>
</dbReference>
<keyword evidence="7" id="KW-0479">Metal-binding</keyword>
<dbReference type="SUPFAM" id="SSF46785">
    <property type="entry name" value="Winged helix' DNA-binding domain"/>
    <property type="match status" value="1"/>
</dbReference>
<keyword evidence="5" id="KW-0238">DNA-binding</keyword>
<evidence type="ECO:0000256" key="2">
    <source>
        <dbReference type="ARBA" id="ARBA00022491"/>
    </source>
</evidence>
<dbReference type="Gene3D" id="3.30.1490.190">
    <property type="match status" value="1"/>
</dbReference>
<accession>A0A7V4CHD0</accession>
<feature type="binding site" evidence="7">
    <location>
        <position position="94"/>
    </location>
    <ligand>
        <name>Zn(2+)</name>
        <dbReference type="ChEBI" id="CHEBI:29105"/>
    </ligand>
</feature>
<dbReference type="GO" id="GO:0008270">
    <property type="term" value="F:zinc ion binding"/>
    <property type="evidence" value="ECO:0007669"/>
    <property type="project" value="TreeGrafter"/>
</dbReference>
<dbReference type="GO" id="GO:0045892">
    <property type="term" value="P:negative regulation of DNA-templated transcription"/>
    <property type="evidence" value="ECO:0007669"/>
    <property type="project" value="TreeGrafter"/>
</dbReference>
<name>A0A7V4CHD0_UNCW3</name>
<dbReference type="InterPro" id="IPR036390">
    <property type="entry name" value="WH_DNA-bd_sf"/>
</dbReference>
<dbReference type="GO" id="GO:0003700">
    <property type="term" value="F:DNA-binding transcription factor activity"/>
    <property type="evidence" value="ECO:0007669"/>
    <property type="project" value="InterPro"/>
</dbReference>
<dbReference type="GO" id="GO:0000976">
    <property type="term" value="F:transcription cis-regulatory region binding"/>
    <property type="evidence" value="ECO:0007669"/>
    <property type="project" value="TreeGrafter"/>
</dbReference>
<dbReference type="Pfam" id="PF01475">
    <property type="entry name" value="FUR"/>
    <property type="match status" value="1"/>
</dbReference>
<gene>
    <name evidence="8" type="ORF">ENU28_00955</name>
</gene>
<proteinExistence type="inferred from homology"/>